<evidence type="ECO:0000313" key="3">
    <source>
        <dbReference type="Proteomes" id="UP000821866"/>
    </source>
</evidence>
<protein>
    <recommendedName>
        <fullName evidence="1">DDE-1 domain-containing protein</fullName>
    </recommendedName>
</protein>
<dbReference type="EMBL" id="JABSTU010000006">
    <property type="protein sequence ID" value="KAH8028596.1"/>
    <property type="molecule type" value="Genomic_DNA"/>
</dbReference>
<dbReference type="AlphaFoldDB" id="A0A9J6E2N6"/>
<feature type="domain" description="DDE-1" evidence="1">
    <location>
        <begin position="1"/>
        <end position="63"/>
    </location>
</feature>
<evidence type="ECO:0000313" key="2">
    <source>
        <dbReference type="EMBL" id="KAH8028596.1"/>
    </source>
</evidence>
<dbReference type="InterPro" id="IPR004875">
    <property type="entry name" value="DDE_SF_endonuclease_dom"/>
</dbReference>
<organism evidence="2 3">
    <name type="scientific">Rhipicephalus microplus</name>
    <name type="common">Cattle tick</name>
    <name type="synonym">Boophilus microplus</name>
    <dbReference type="NCBI Taxonomy" id="6941"/>
    <lineage>
        <taxon>Eukaryota</taxon>
        <taxon>Metazoa</taxon>
        <taxon>Ecdysozoa</taxon>
        <taxon>Arthropoda</taxon>
        <taxon>Chelicerata</taxon>
        <taxon>Arachnida</taxon>
        <taxon>Acari</taxon>
        <taxon>Parasitiformes</taxon>
        <taxon>Ixodida</taxon>
        <taxon>Ixodoidea</taxon>
        <taxon>Ixodidae</taxon>
        <taxon>Rhipicephalinae</taxon>
        <taxon>Rhipicephalus</taxon>
        <taxon>Boophilus</taxon>
    </lineage>
</organism>
<gene>
    <name evidence="2" type="ORF">HPB51_017722</name>
</gene>
<proteinExistence type="predicted"/>
<reference evidence="2" key="2">
    <citation type="submission" date="2021-09" db="EMBL/GenBank/DDBJ databases">
        <authorList>
            <person name="Jia N."/>
            <person name="Wang J."/>
            <person name="Shi W."/>
            <person name="Du L."/>
            <person name="Sun Y."/>
            <person name="Zhan W."/>
            <person name="Jiang J."/>
            <person name="Wang Q."/>
            <person name="Zhang B."/>
            <person name="Ji P."/>
            <person name="Sakyi L.B."/>
            <person name="Cui X."/>
            <person name="Yuan T."/>
            <person name="Jiang B."/>
            <person name="Yang W."/>
            <person name="Lam T.T.-Y."/>
            <person name="Chang Q."/>
            <person name="Ding S."/>
            <person name="Wang X."/>
            <person name="Zhu J."/>
            <person name="Ruan X."/>
            <person name="Zhao L."/>
            <person name="Wei J."/>
            <person name="Que T."/>
            <person name="Du C."/>
            <person name="Cheng J."/>
            <person name="Dai P."/>
            <person name="Han X."/>
            <person name="Huang E."/>
            <person name="Gao Y."/>
            <person name="Liu J."/>
            <person name="Shao H."/>
            <person name="Ye R."/>
            <person name="Li L."/>
            <person name="Wei W."/>
            <person name="Wang X."/>
            <person name="Wang C."/>
            <person name="Huo Q."/>
            <person name="Li W."/>
            <person name="Guo W."/>
            <person name="Chen H."/>
            <person name="Chen S."/>
            <person name="Zhou L."/>
            <person name="Zhou L."/>
            <person name="Ni X."/>
            <person name="Tian J."/>
            <person name="Zhou Y."/>
            <person name="Sheng Y."/>
            <person name="Liu T."/>
            <person name="Pan Y."/>
            <person name="Xia L."/>
            <person name="Li J."/>
            <person name="Zhao F."/>
            <person name="Cao W."/>
        </authorList>
    </citation>
    <scope>NUCLEOTIDE SEQUENCE</scope>
    <source>
        <strain evidence="2">Rmic-2018</strain>
        <tissue evidence="2">Larvae</tissue>
    </source>
</reference>
<dbReference type="GO" id="GO:0003676">
    <property type="term" value="F:nucleic acid binding"/>
    <property type="evidence" value="ECO:0007669"/>
    <property type="project" value="InterPro"/>
</dbReference>
<comment type="caution">
    <text evidence="2">The sequence shown here is derived from an EMBL/GenBank/DDBJ whole genome shotgun (WGS) entry which is preliminary data.</text>
</comment>
<dbReference type="Proteomes" id="UP000821866">
    <property type="component" value="Chromosome 4"/>
</dbReference>
<evidence type="ECO:0000259" key="1">
    <source>
        <dbReference type="Pfam" id="PF03184"/>
    </source>
</evidence>
<accession>A0A9J6E2N6</accession>
<keyword evidence="3" id="KW-1185">Reference proteome</keyword>
<reference evidence="2" key="1">
    <citation type="journal article" date="2020" name="Cell">
        <title>Large-Scale Comparative Analyses of Tick Genomes Elucidate Their Genetic Diversity and Vector Capacities.</title>
        <authorList>
            <consortium name="Tick Genome and Microbiome Consortium (TIGMIC)"/>
            <person name="Jia N."/>
            <person name="Wang J."/>
            <person name="Shi W."/>
            <person name="Du L."/>
            <person name="Sun Y."/>
            <person name="Zhan W."/>
            <person name="Jiang J.F."/>
            <person name="Wang Q."/>
            <person name="Zhang B."/>
            <person name="Ji P."/>
            <person name="Bell-Sakyi L."/>
            <person name="Cui X.M."/>
            <person name="Yuan T.T."/>
            <person name="Jiang B.G."/>
            <person name="Yang W.F."/>
            <person name="Lam T.T."/>
            <person name="Chang Q.C."/>
            <person name="Ding S.J."/>
            <person name="Wang X.J."/>
            <person name="Zhu J.G."/>
            <person name="Ruan X.D."/>
            <person name="Zhao L."/>
            <person name="Wei J.T."/>
            <person name="Ye R.Z."/>
            <person name="Que T.C."/>
            <person name="Du C.H."/>
            <person name="Zhou Y.H."/>
            <person name="Cheng J.X."/>
            <person name="Dai P.F."/>
            <person name="Guo W.B."/>
            <person name="Han X.H."/>
            <person name="Huang E.J."/>
            <person name="Li L.F."/>
            <person name="Wei W."/>
            <person name="Gao Y.C."/>
            <person name="Liu J.Z."/>
            <person name="Shao H.Z."/>
            <person name="Wang X."/>
            <person name="Wang C.C."/>
            <person name="Yang T.C."/>
            <person name="Huo Q.B."/>
            <person name="Li W."/>
            <person name="Chen H.Y."/>
            <person name="Chen S.E."/>
            <person name="Zhou L.G."/>
            <person name="Ni X.B."/>
            <person name="Tian J.H."/>
            <person name="Sheng Y."/>
            <person name="Liu T."/>
            <person name="Pan Y.S."/>
            <person name="Xia L.Y."/>
            <person name="Li J."/>
            <person name="Zhao F."/>
            <person name="Cao W.C."/>
        </authorList>
    </citation>
    <scope>NUCLEOTIDE SEQUENCE</scope>
    <source>
        <strain evidence="2">Rmic-2018</strain>
    </source>
</reference>
<dbReference type="Pfam" id="PF03184">
    <property type="entry name" value="DDE_1"/>
    <property type="match status" value="1"/>
</dbReference>
<sequence>MLVLDAFCGHLTDAVKRALGDGKTNLAVIPGDITSTLQAIDAVLNKLFKDRVGLEYQKWMSGDNPKTPTGRPQRPPLATVYLFIYYKYLHRPLGIVVGGLQ</sequence>
<name>A0A9J6E2N6_RHIMP</name>